<evidence type="ECO:0000313" key="3">
    <source>
        <dbReference type="Proteomes" id="UP001378592"/>
    </source>
</evidence>
<sequence length="388" mass="42201">MAEDPEKLFLMEFLVESVYVHKHGGQMIGATEWMMCGPTAVSFQFMTFPTLEILETEFPGKGCPGSEPQMFESGKSCLFSLPERVLRNAPGELIINVEVSKNLPAGCSPNMLKVGETKIDFTNEFNSVVSDIYKNPNKIPATKSRKECYALRHQGGVVGQIKLFIRLSCFGKLIITQFTLASGKSYLFKGNKDTLYKCQEVDTETPISAPCGAGVGRFFPQATDLLSAVGQRLGISHGGQGEHAGIAVAPNTCAAMHAMEAAEAGLPCEWFSASRGTPAPKCGPGKGPACFKITKGQHGDQPPEPLSSLQNPQCATTVDDAYVLRVGKRCTKGCDEKEQLELELRAPPQRYKDTKETQWEELAEEGKGKGKKGKKEKGKKGKKGKKKK</sequence>
<dbReference type="GO" id="GO:0005881">
    <property type="term" value="C:cytoplasmic microtubule"/>
    <property type="evidence" value="ECO:0007669"/>
    <property type="project" value="TreeGrafter"/>
</dbReference>
<feature type="compositionally biased region" description="Basic residues" evidence="1">
    <location>
        <begin position="369"/>
        <end position="388"/>
    </location>
</feature>
<dbReference type="EMBL" id="JAZDUA010000749">
    <property type="protein sequence ID" value="KAK7789487.1"/>
    <property type="molecule type" value="Genomic_DNA"/>
</dbReference>
<comment type="caution">
    <text evidence="2">The sequence shown here is derived from an EMBL/GenBank/DDBJ whole genome shotgun (WGS) entry which is preliminary data.</text>
</comment>
<dbReference type="GO" id="GO:0032467">
    <property type="term" value="P:positive regulation of cytokinesis"/>
    <property type="evidence" value="ECO:0007669"/>
    <property type="project" value="TreeGrafter"/>
</dbReference>
<dbReference type="Pfam" id="PF14924">
    <property type="entry name" value="MAP10_N"/>
    <property type="match status" value="1"/>
</dbReference>
<evidence type="ECO:0000313" key="2">
    <source>
        <dbReference type="EMBL" id="KAK7789487.1"/>
    </source>
</evidence>
<accession>A0AAN9YZA0</accession>
<gene>
    <name evidence="2" type="ORF">R5R35_012351</name>
</gene>
<reference evidence="2 3" key="1">
    <citation type="submission" date="2024-03" db="EMBL/GenBank/DDBJ databases">
        <title>The genome assembly and annotation of the cricket Gryllus longicercus Weissman &amp; Gray.</title>
        <authorList>
            <person name="Szrajer S."/>
            <person name="Gray D."/>
            <person name="Ylla G."/>
        </authorList>
    </citation>
    <scope>NUCLEOTIDE SEQUENCE [LARGE SCALE GENOMIC DNA]</scope>
    <source>
        <strain evidence="2">DAG 2021-001</strain>
        <tissue evidence="2">Whole body minus gut</tissue>
    </source>
</reference>
<dbReference type="GO" id="GO:0030496">
    <property type="term" value="C:midbody"/>
    <property type="evidence" value="ECO:0007669"/>
    <property type="project" value="TreeGrafter"/>
</dbReference>
<feature type="region of interest" description="Disordered" evidence="1">
    <location>
        <begin position="345"/>
        <end position="388"/>
    </location>
</feature>
<dbReference type="PANTHER" id="PTHR21831">
    <property type="entry name" value="MICROTUBULE-ASSOCIATED PROTEIN 10"/>
    <property type="match status" value="1"/>
</dbReference>
<dbReference type="GO" id="GO:0008017">
    <property type="term" value="F:microtubule binding"/>
    <property type="evidence" value="ECO:0007669"/>
    <property type="project" value="InterPro"/>
</dbReference>
<proteinExistence type="predicted"/>
<dbReference type="GO" id="GO:0005813">
    <property type="term" value="C:centrosome"/>
    <property type="evidence" value="ECO:0007669"/>
    <property type="project" value="TreeGrafter"/>
</dbReference>
<organism evidence="2 3">
    <name type="scientific">Gryllus longicercus</name>
    <dbReference type="NCBI Taxonomy" id="2509291"/>
    <lineage>
        <taxon>Eukaryota</taxon>
        <taxon>Metazoa</taxon>
        <taxon>Ecdysozoa</taxon>
        <taxon>Arthropoda</taxon>
        <taxon>Hexapoda</taxon>
        <taxon>Insecta</taxon>
        <taxon>Pterygota</taxon>
        <taxon>Neoptera</taxon>
        <taxon>Polyneoptera</taxon>
        <taxon>Orthoptera</taxon>
        <taxon>Ensifera</taxon>
        <taxon>Gryllidea</taxon>
        <taxon>Grylloidea</taxon>
        <taxon>Gryllidae</taxon>
        <taxon>Gryllinae</taxon>
        <taxon>Gryllus</taxon>
    </lineage>
</organism>
<evidence type="ECO:0000256" key="1">
    <source>
        <dbReference type="SAM" id="MobiDB-lite"/>
    </source>
</evidence>
<dbReference type="GO" id="GO:0051256">
    <property type="term" value="P:mitotic spindle midzone assembly"/>
    <property type="evidence" value="ECO:0007669"/>
    <property type="project" value="TreeGrafter"/>
</dbReference>
<keyword evidence="3" id="KW-1185">Reference proteome</keyword>
<dbReference type="Proteomes" id="UP001378592">
    <property type="component" value="Unassembled WGS sequence"/>
</dbReference>
<dbReference type="GO" id="GO:0097431">
    <property type="term" value="C:mitotic spindle pole"/>
    <property type="evidence" value="ECO:0007669"/>
    <property type="project" value="TreeGrafter"/>
</dbReference>
<protein>
    <submittedName>
        <fullName evidence="2">Uncharacterized protein</fullName>
    </submittedName>
</protein>
<dbReference type="PANTHER" id="PTHR21831:SF2">
    <property type="entry name" value="MICROTUBULE-ASSOCIATED PROTEIN 10"/>
    <property type="match status" value="1"/>
</dbReference>
<name>A0AAN9YZA0_9ORTH</name>
<dbReference type="GO" id="GO:1990023">
    <property type="term" value="C:mitotic spindle midzone"/>
    <property type="evidence" value="ECO:0007669"/>
    <property type="project" value="TreeGrafter"/>
</dbReference>
<dbReference type="GO" id="GO:0031122">
    <property type="term" value="P:cytoplasmic microtubule organization"/>
    <property type="evidence" value="ECO:0007669"/>
    <property type="project" value="TreeGrafter"/>
</dbReference>
<dbReference type="AlphaFoldDB" id="A0AAN9YZA0"/>
<dbReference type="InterPro" id="IPR039302">
    <property type="entry name" value="MAP10"/>
</dbReference>
<feature type="compositionally biased region" description="Basic and acidic residues" evidence="1">
    <location>
        <begin position="345"/>
        <end position="368"/>
    </location>
</feature>